<protein>
    <recommendedName>
        <fullName evidence="7">ornithine decarboxylase</fullName>
        <ecNumber evidence="7">4.1.1.17</ecNumber>
    </recommendedName>
</protein>
<keyword evidence="16" id="KW-1185">Reference proteome</keyword>
<dbReference type="FunFam" id="3.20.20.10:FF:000005">
    <property type="entry name" value="Ornithine decarboxylase"/>
    <property type="match status" value="1"/>
</dbReference>
<dbReference type="Pfam" id="PF02784">
    <property type="entry name" value="Orn_Arg_deC_N"/>
    <property type="match status" value="1"/>
</dbReference>
<evidence type="ECO:0000259" key="14">
    <source>
        <dbReference type="Pfam" id="PF02784"/>
    </source>
</evidence>
<dbReference type="OrthoDB" id="5034579at2759"/>
<evidence type="ECO:0000313" key="15">
    <source>
        <dbReference type="EMBL" id="CAD7242115.1"/>
    </source>
</evidence>
<evidence type="ECO:0000313" key="16">
    <source>
        <dbReference type="Proteomes" id="UP000677054"/>
    </source>
</evidence>
<reference evidence="15" key="1">
    <citation type="submission" date="2020-11" db="EMBL/GenBank/DDBJ databases">
        <authorList>
            <person name="Tran Van P."/>
        </authorList>
    </citation>
    <scope>NUCLEOTIDE SEQUENCE</scope>
</reference>
<dbReference type="PROSITE" id="PS00878">
    <property type="entry name" value="ODR_DC_2_1"/>
    <property type="match status" value="1"/>
</dbReference>
<evidence type="ECO:0000256" key="11">
    <source>
        <dbReference type="PIRSR" id="PIRSR600183-50"/>
    </source>
</evidence>
<feature type="domain" description="Orn/DAP/Arg decarboxylase 2 N-terminal" evidence="14">
    <location>
        <begin position="40"/>
        <end position="276"/>
    </location>
</feature>
<dbReference type="Proteomes" id="UP000677054">
    <property type="component" value="Unassembled WGS sequence"/>
</dbReference>
<evidence type="ECO:0000256" key="5">
    <source>
        <dbReference type="ARBA" id="ARBA00023239"/>
    </source>
</evidence>
<dbReference type="InterPro" id="IPR022653">
    <property type="entry name" value="De-COase2_pyr-phos_BS"/>
</dbReference>
<feature type="domain" description="Orn/DAP/Arg decarboxylase 2 C-terminal" evidence="13">
    <location>
        <begin position="35"/>
        <end position="372"/>
    </location>
</feature>
<dbReference type="InterPro" id="IPR002433">
    <property type="entry name" value="Orn_de-COase"/>
</dbReference>
<dbReference type="PANTHER" id="PTHR11482:SF6">
    <property type="entry name" value="ORNITHINE DECARBOXYLASE 1-RELATED"/>
    <property type="match status" value="1"/>
</dbReference>
<comment type="pathway">
    <text evidence="6">Amine and polyamine biosynthesis; putrescine biosynthesis via L-ornithine pathway; putrescine from L-ornithine: step 1/1.</text>
</comment>
<keyword evidence="3 11" id="KW-0663">Pyridoxal phosphate</keyword>
<dbReference type="SUPFAM" id="SSF51419">
    <property type="entry name" value="PLP-binding barrel"/>
    <property type="match status" value="1"/>
</dbReference>
<dbReference type="InterPro" id="IPR022643">
    <property type="entry name" value="De-COase2_C"/>
</dbReference>
<dbReference type="PRINTS" id="PR01182">
    <property type="entry name" value="ORNDCRBXLASE"/>
</dbReference>
<feature type="modified residue" description="N6-(pyridoxal phosphate)lysine" evidence="11">
    <location>
        <position position="63"/>
    </location>
</feature>
<comment type="cofactor">
    <cofactor evidence="1 11">
        <name>pyridoxal 5'-phosphate</name>
        <dbReference type="ChEBI" id="CHEBI:597326"/>
    </cofactor>
</comment>
<dbReference type="EMBL" id="LR899736">
    <property type="protein sequence ID" value="CAD7242115.1"/>
    <property type="molecule type" value="Genomic_DNA"/>
</dbReference>
<feature type="active site" description="Proton donor" evidence="11">
    <location>
        <position position="345"/>
    </location>
</feature>
<gene>
    <name evidence="15" type="ORF">DSTB1V02_LOCUS2087</name>
</gene>
<evidence type="ECO:0000256" key="10">
    <source>
        <dbReference type="ARBA" id="ARBA00049127"/>
    </source>
</evidence>
<evidence type="ECO:0000259" key="13">
    <source>
        <dbReference type="Pfam" id="PF00278"/>
    </source>
</evidence>
<dbReference type="AlphaFoldDB" id="A0A7R9A3P1"/>
<evidence type="ECO:0000256" key="2">
    <source>
        <dbReference type="ARBA" id="ARBA00008872"/>
    </source>
</evidence>
<comment type="function">
    <text evidence="8">Catalyzes the first and rate-limiting step of polyamine biosynthesis that converts ornithine into putrescine, which is the precursor for the polyamines, spermidine and spermine. Polyamines are essential for cell proliferation and are implicated in cellular processes, ranging from DNA replication to apoptosis.</text>
</comment>
<dbReference type="FunFam" id="2.40.37.10:FF:000005">
    <property type="entry name" value="Ornithine decarboxylase"/>
    <property type="match status" value="1"/>
</dbReference>
<dbReference type="InterPro" id="IPR022644">
    <property type="entry name" value="De-COase2_N"/>
</dbReference>
<dbReference type="GO" id="GO:0005737">
    <property type="term" value="C:cytoplasm"/>
    <property type="evidence" value="ECO:0007669"/>
    <property type="project" value="TreeGrafter"/>
</dbReference>
<proteinExistence type="inferred from homology"/>
<comment type="catalytic activity">
    <reaction evidence="10">
        <text>L-ornithine + H(+) = putrescine + CO2</text>
        <dbReference type="Rhea" id="RHEA:22964"/>
        <dbReference type="ChEBI" id="CHEBI:15378"/>
        <dbReference type="ChEBI" id="CHEBI:16526"/>
        <dbReference type="ChEBI" id="CHEBI:46911"/>
        <dbReference type="ChEBI" id="CHEBI:326268"/>
        <dbReference type="EC" id="4.1.1.17"/>
    </reaction>
</comment>
<dbReference type="Pfam" id="PF00278">
    <property type="entry name" value="Orn_DAP_Arg_deC"/>
    <property type="match status" value="1"/>
</dbReference>
<dbReference type="GO" id="GO:0004586">
    <property type="term" value="F:ornithine decarboxylase activity"/>
    <property type="evidence" value="ECO:0007669"/>
    <property type="project" value="UniProtKB-EC"/>
</dbReference>
<comment type="subunit">
    <text evidence="9">Homodimer. Only the dimer is catalytically active, as the active sites are constructed of residues from both monomers.</text>
</comment>
<evidence type="ECO:0000256" key="4">
    <source>
        <dbReference type="ARBA" id="ARBA00023115"/>
    </source>
</evidence>
<evidence type="ECO:0000256" key="8">
    <source>
        <dbReference type="ARBA" id="ARBA00037173"/>
    </source>
</evidence>
<keyword evidence="4" id="KW-0620">Polyamine biosynthesis</keyword>
<accession>A0A7R9A3P1</accession>
<dbReference type="Gene3D" id="3.20.20.10">
    <property type="entry name" value="Alanine racemase"/>
    <property type="match status" value="1"/>
</dbReference>
<sequence>MLLRDFKIQLFNEDFNIKKILEEIIHIQGQEDAFYVVDIDDLVKKHKNWCDKLPRVQPFYAVKCNDTQAMLEILAALGVGFDCASKAEIQKVKSLGVSSDRIIYANPCKTNSYIRYAASQGVTCMTFDNATELYKIKQNFPSAELVLRIRCDAKEAQCPLGSKFGAIPSAVPELLTVARELGLNLIGVSFHVGSGCADVTAYSNAISSAKEVFTMAAHMGFQFRLLDLGGGYPGHHNHGFPTFDQLADSINDALDEHFPRGCGVRIIAEPGRYYVSSAFTLATCVIAKREVLNDTSQGTMYYTNDGVYGSFNCLLYDHAAVQMKSLKEYQEKDWCMPSSIWGPTCDSLDCILKRVLMPSMDVGDWLYWPNMGAYTCSAASTFNGFPRPEFHYVASEFTWSYLADLLAVCFHEDVEASSVDEDLAACLKLPSPSATLRILSIETTTTPSENDIETETLLPIELLTIAS</sequence>
<dbReference type="Gene3D" id="2.40.37.10">
    <property type="entry name" value="Lyase, Ornithine Decarboxylase, Chain A, domain 1"/>
    <property type="match status" value="1"/>
</dbReference>
<dbReference type="InterPro" id="IPR009006">
    <property type="entry name" value="Ala_racemase/Decarboxylase_C"/>
</dbReference>
<dbReference type="GO" id="GO:0033387">
    <property type="term" value="P:putrescine biosynthetic process from arginine, via ornithine"/>
    <property type="evidence" value="ECO:0007669"/>
    <property type="project" value="TreeGrafter"/>
</dbReference>
<dbReference type="SUPFAM" id="SSF50621">
    <property type="entry name" value="Alanine racemase C-terminal domain-like"/>
    <property type="match status" value="1"/>
</dbReference>
<dbReference type="EC" id="4.1.1.17" evidence="7"/>
<dbReference type="EMBL" id="CAJPEV010000219">
    <property type="protein sequence ID" value="CAG0882533.1"/>
    <property type="molecule type" value="Genomic_DNA"/>
</dbReference>
<keyword evidence="5" id="KW-0456">Lyase</keyword>
<name>A0A7R9A3P1_9CRUS</name>
<evidence type="ECO:0000256" key="9">
    <source>
        <dbReference type="ARBA" id="ARBA00046672"/>
    </source>
</evidence>
<dbReference type="InterPro" id="IPR029066">
    <property type="entry name" value="PLP-binding_barrel"/>
</dbReference>
<evidence type="ECO:0000256" key="1">
    <source>
        <dbReference type="ARBA" id="ARBA00001933"/>
    </source>
</evidence>
<comment type="similarity">
    <text evidence="2 12">Belongs to the Orn/Lys/Arg decarboxylase class-II family.</text>
</comment>
<organism evidence="15">
    <name type="scientific">Darwinula stevensoni</name>
    <dbReference type="NCBI Taxonomy" id="69355"/>
    <lineage>
        <taxon>Eukaryota</taxon>
        <taxon>Metazoa</taxon>
        <taxon>Ecdysozoa</taxon>
        <taxon>Arthropoda</taxon>
        <taxon>Crustacea</taxon>
        <taxon>Oligostraca</taxon>
        <taxon>Ostracoda</taxon>
        <taxon>Podocopa</taxon>
        <taxon>Podocopida</taxon>
        <taxon>Darwinulocopina</taxon>
        <taxon>Darwinuloidea</taxon>
        <taxon>Darwinulidae</taxon>
        <taxon>Darwinula</taxon>
    </lineage>
</organism>
<evidence type="ECO:0000256" key="3">
    <source>
        <dbReference type="ARBA" id="ARBA00022898"/>
    </source>
</evidence>
<dbReference type="InterPro" id="IPR000183">
    <property type="entry name" value="Orn/DAP/Arg_de-COase"/>
</dbReference>
<evidence type="ECO:0000256" key="12">
    <source>
        <dbReference type="RuleBase" id="RU003737"/>
    </source>
</evidence>
<dbReference type="CDD" id="cd00622">
    <property type="entry name" value="PLPDE_III_ODC"/>
    <property type="match status" value="1"/>
</dbReference>
<evidence type="ECO:0000256" key="6">
    <source>
        <dbReference type="ARBA" id="ARBA00034115"/>
    </source>
</evidence>
<evidence type="ECO:0000256" key="7">
    <source>
        <dbReference type="ARBA" id="ARBA00034138"/>
    </source>
</evidence>
<dbReference type="PRINTS" id="PR01179">
    <property type="entry name" value="ODADCRBXLASE"/>
</dbReference>
<dbReference type="PANTHER" id="PTHR11482">
    <property type="entry name" value="ARGININE/DIAMINOPIMELATE/ORNITHINE DECARBOXYLASE"/>
    <property type="match status" value="1"/>
</dbReference>